<comment type="subcellular location">
    <subcellularLocation>
        <location evidence="1">Membrane</location>
    </subcellularLocation>
</comment>
<dbReference type="RefSeq" id="WP_073239804.1">
    <property type="nucleotide sequence ID" value="NZ_FQUY01000023.1"/>
</dbReference>
<dbReference type="Gene3D" id="1.10.150.770">
    <property type="match status" value="1"/>
</dbReference>
<dbReference type="CDD" id="cd06576">
    <property type="entry name" value="PASTA_Pbp2x-like_1"/>
    <property type="match status" value="1"/>
</dbReference>
<gene>
    <name evidence="7" type="ORF">SAMN02745133_02595</name>
</gene>
<dbReference type="CDD" id="cd06575">
    <property type="entry name" value="PASTA_Pbp2x-like_2"/>
    <property type="match status" value="1"/>
</dbReference>
<dbReference type="PROSITE" id="PS51178">
    <property type="entry name" value="PASTA"/>
    <property type="match status" value="2"/>
</dbReference>
<comment type="similarity">
    <text evidence="2">Belongs to the transpeptidase family.</text>
</comment>
<dbReference type="InterPro" id="IPR005543">
    <property type="entry name" value="PASTA_dom"/>
</dbReference>
<organism evidence="7 8">
    <name type="scientific">Desulforamulus putei DSM 12395</name>
    <dbReference type="NCBI Taxonomy" id="1121429"/>
    <lineage>
        <taxon>Bacteria</taxon>
        <taxon>Bacillati</taxon>
        <taxon>Bacillota</taxon>
        <taxon>Clostridia</taxon>
        <taxon>Eubacteriales</taxon>
        <taxon>Peptococcaceae</taxon>
        <taxon>Desulforamulus</taxon>
    </lineage>
</organism>
<feature type="domain" description="PASTA" evidence="6">
    <location>
        <begin position="648"/>
        <end position="707"/>
    </location>
</feature>
<dbReference type="Gene3D" id="3.30.450.330">
    <property type="match status" value="1"/>
</dbReference>
<feature type="transmembrane region" description="Helical" evidence="5">
    <location>
        <begin position="12"/>
        <end position="32"/>
    </location>
</feature>
<evidence type="ECO:0000256" key="4">
    <source>
        <dbReference type="SAM" id="MobiDB-lite"/>
    </source>
</evidence>
<evidence type="ECO:0000313" key="8">
    <source>
        <dbReference type="Proteomes" id="UP000184148"/>
    </source>
</evidence>
<dbReference type="SUPFAM" id="SSF56601">
    <property type="entry name" value="beta-lactamase/transpeptidase-like"/>
    <property type="match status" value="1"/>
</dbReference>
<dbReference type="Gene3D" id="3.30.10.20">
    <property type="match status" value="2"/>
</dbReference>
<dbReference type="PANTHER" id="PTHR30627">
    <property type="entry name" value="PEPTIDOGLYCAN D,D-TRANSPEPTIDASE"/>
    <property type="match status" value="1"/>
</dbReference>
<dbReference type="Pfam" id="PF03717">
    <property type="entry name" value="PBP_dimer"/>
    <property type="match status" value="1"/>
</dbReference>
<dbReference type="Pfam" id="PF03793">
    <property type="entry name" value="PASTA"/>
    <property type="match status" value="2"/>
</dbReference>
<proteinExistence type="inferred from homology"/>
<protein>
    <submittedName>
        <fullName evidence="7">Stage V sporulation protein D (Sporulation-specific penicillin-binding protein)</fullName>
    </submittedName>
</protein>
<dbReference type="InterPro" id="IPR036138">
    <property type="entry name" value="PBP_dimer_sf"/>
</dbReference>
<dbReference type="Gene3D" id="3.40.710.10">
    <property type="entry name" value="DD-peptidase/beta-lactamase superfamily"/>
    <property type="match status" value="1"/>
</dbReference>
<evidence type="ECO:0000259" key="6">
    <source>
        <dbReference type="PROSITE" id="PS51178"/>
    </source>
</evidence>
<dbReference type="InterPro" id="IPR011927">
    <property type="entry name" value="SpoVD_pbp"/>
</dbReference>
<keyword evidence="3 5" id="KW-0472">Membrane</keyword>
<accession>A0A1M5BHV7</accession>
<dbReference type="Pfam" id="PF00905">
    <property type="entry name" value="Transpeptidase"/>
    <property type="match status" value="1"/>
</dbReference>
<dbReference type="SUPFAM" id="SSF54184">
    <property type="entry name" value="Penicillin-binding protein 2x (pbp-2x), c-terminal domain"/>
    <property type="match status" value="2"/>
</dbReference>
<dbReference type="PANTHER" id="PTHR30627:SF1">
    <property type="entry name" value="PEPTIDOGLYCAN D,D-TRANSPEPTIDASE FTSI"/>
    <property type="match status" value="1"/>
</dbReference>
<dbReference type="SMART" id="SM00740">
    <property type="entry name" value="PASTA"/>
    <property type="match status" value="2"/>
</dbReference>
<evidence type="ECO:0000256" key="1">
    <source>
        <dbReference type="ARBA" id="ARBA00004370"/>
    </source>
</evidence>
<dbReference type="SUPFAM" id="SSF56519">
    <property type="entry name" value="Penicillin binding protein dimerisation domain"/>
    <property type="match status" value="1"/>
</dbReference>
<dbReference type="InterPro" id="IPR005311">
    <property type="entry name" value="PBP_dimer"/>
</dbReference>
<dbReference type="EMBL" id="FQUY01000023">
    <property type="protein sequence ID" value="SHF42174.1"/>
    <property type="molecule type" value="Genomic_DNA"/>
</dbReference>
<evidence type="ECO:0000256" key="5">
    <source>
        <dbReference type="SAM" id="Phobius"/>
    </source>
</evidence>
<dbReference type="NCBIfam" id="TIGR02214">
    <property type="entry name" value="spoVD_pbp"/>
    <property type="match status" value="1"/>
</dbReference>
<keyword evidence="5" id="KW-0812">Transmembrane</keyword>
<dbReference type="STRING" id="1121429.SAMN02745133_02595"/>
<keyword evidence="5" id="KW-1133">Transmembrane helix</keyword>
<dbReference type="GO" id="GO:0008658">
    <property type="term" value="F:penicillin binding"/>
    <property type="evidence" value="ECO:0007669"/>
    <property type="project" value="InterPro"/>
</dbReference>
<evidence type="ECO:0000313" key="7">
    <source>
        <dbReference type="EMBL" id="SHF42174.1"/>
    </source>
</evidence>
<evidence type="ECO:0000256" key="2">
    <source>
        <dbReference type="ARBA" id="ARBA00007171"/>
    </source>
</evidence>
<feature type="domain" description="PASTA" evidence="6">
    <location>
        <begin position="581"/>
        <end position="640"/>
    </location>
</feature>
<dbReference type="InterPro" id="IPR001460">
    <property type="entry name" value="PCN-bd_Tpept"/>
</dbReference>
<dbReference type="Proteomes" id="UP000184148">
    <property type="component" value="Unassembled WGS sequence"/>
</dbReference>
<dbReference type="InterPro" id="IPR050515">
    <property type="entry name" value="Beta-lactam/transpept"/>
</dbReference>
<sequence length="714" mass="78055">MKTTNIVIRRRITGLFLLATAFLSLIIVRLAWVQIVKGDEYRQKGIINRMRDVPVEAKRGSILDRNGNELVTSVSADSVYAIPNHIKNPDEVAAQIAPLLGMDVTRVKSIITKKSRFEWLKRKVDFETSQKIKALKIEGIGFAEESRRYYKQETLAPHILGFTGTDNQGLMGMEAAFDEELKGIPGRIVIEHDAAGREIPQALHQYIPPTQGNNLVLTLDQTIQHFVERELDKIVAAHHPKMAVIIVMDPKTGEVLAMGNRPTFNPNKWREAPQQVWDRNPAIWYNYEPGSTFKIITAAAALEENVVKPGDRFYDPGYYQVADRKIRCWKAGGHGSQSFEEVVQNSCNPGFIQIGLNLGKEKFYKYIRAFGFGQPTGIGLPGEAKGIMIREKDATNLNIATMSIGQSIAVTPIQLLTAVCAVANGGKLMKPQLVKRVEDQKGNVIKEYKPEMVRQVISEETAKLTSQLLENVVFKGTGKNAFVEGYRAAGKTGTAQVVAERGGYASGRYVASFAGFAPVNDPKIAVLIMIAEPQGGAYYGGVVAAPVFSPLALDILRYLGVPEQKNLPKPKTNPWEVEEERIEVAVPNVVNLPLDEAQKVLREAGLAFETRGQGRMVYGQIPESGALVLSGTTVILDLSGSGGAKNKQGEQVSVPDLKGMTIREAGNLLESLGLTLEPTGSGLAVTQSPAAGHKLPRGSTVKVEFKPPSSENKP</sequence>
<dbReference type="InterPro" id="IPR012338">
    <property type="entry name" value="Beta-lactam/transpept-like"/>
</dbReference>
<dbReference type="GO" id="GO:0005886">
    <property type="term" value="C:plasma membrane"/>
    <property type="evidence" value="ECO:0007669"/>
    <property type="project" value="TreeGrafter"/>
</dbReference>
<dbReference type="Gene3D" id="3.90.1310.10">
    <property type="entry name" value="Penicillin-binding protein 2a (Domain 2)"/>
    <property type="match status" value="1"/>
</dbReference>
<feature type="region of interest" description="Disordered" evidence="4">
    <location>
        <begin position="679"/>
        <end position="714"/>
    </location>
</feature>
<dbReference type="OrthoDB" id="9804124at2"/>
<dbReference type="GO" id="GO:0071555">
    <property type="term" value="P:cell wall organization"/>
    <property type="evidence" value="ECO:0007669"/>
    <property type="project" value="TreeGrafter"/>
</dbReference>
<keyword evidence="8" id="KW-1185">Reference proteome</keyword>
<dbReference type="AlphaFoldDB" id="A0A1M5BHV7"/>
<reference evidence="8" key="1">
    <citation type="submission" date="2016-11" db="EMBL/GenBank/DDBJ databases">
        <authorList>
            <person name="Varghese N."/>
            <person name="Submissions S."/>
        </authorList>
    </citation>
    <scope>NUCLEOTIDE SEQUENCE [LARGE SCALE GENOMIC DNA]</scope>
    <source>
        <strain evidence="8">DSM 12395</strain>
    </source>
</reference>
<name>A0A1M5BHV7_9FIRM</name>
<evidence type="ECO:0000256" key="3">
    <source>
        <dbReference type="ARBA" id="ARBA00023136"/>
    </source>
</evidence>